<reference evidence="2" key="1">
    <citation type="submission" date="2023-06" db="EMBL/GenBank/DDBJ databases">
        <title>Two novel species of Acinetobacter isolated from motorbike repairing workshop in Vietnam.</title>
        <authorList>
            <person name="Le N.T.T."/>
        </authorList>
    </citation>
    <scope>NUCLEOTIDE SEQUENCE</scope>
    <source>
        <strain evidence="2">VNH17</strain>
    </source>
</reference>
<evidence type="ECO:0000256" key="1">
    <source>
        <dbReference type="SAM" id="MobiDB-lite"/>
    </source>
</evidence>
<sequence>MKLKDMPKIKARNPVALSPLLHKGGIHESEKPKAQHRKERKDTKKFLNKTAWL</sequence>
<evidence type="ECO:0000313" key="3">
    <source>
        <dbReference type="Proteomes" id="UP001168524"/>
    </source>
</evidence>
<proteinExistence type="predicted"/>
<evidence type="ECO:0000313" key="2">
    <source>
        <dbReference type="EMBL" id="MDN0015849.1"/>
    </source>
</evidence>
<dbReference type="RefSeq" id="WP_004678308.1">
    <property type="nucleotide sequence ID" value="NZ_JAPQKF010000011.1"/>
</dbReference>
<dbReference type="EMBL" id="JAUDZE010000011">
    <property type="protein sequence ID" value="MDN0015849.1"/>
    <property type="molecule type" value="Genomic_DNA"/>
</dbReference>
<feature type="region of interest" description="Disordered" evidence="1">
    <location>
        <begin position="1"/>
        <end position="53"/>
    </location>
</feature>
<name>A0ABT7WT33_9GAMM</name>
<accession>A0ABT7WT33</accession>
<protein>
    <submittedName>
        <fullName evidence="2">Uncharacterized protein</fullName>
    </submittedName>
</protein>
<organism evidence="2 3">
    <name type="scientific">Acinetobacter thutiue</name>
    <dbReference type="NCBI Taxonomy" id="2998078"/>
    <lineage>
        <taxon>Bacteria</taxon>
        <taxon>Pseudomonadati</taxon>
        <taxon>Pseudomonadota</taxon>
        <taxon>Gammaproteobacteria</taxon>
        <taxon>Moraxellales</taxon>
        <taxon>Moraxellaceae</taxon>
        <taxon>Acinetobacter</taxon>
    </lineage>
</organism>
<comment type="caution">
    <text evidence="2">The sequence shown here is derived from an EMBL/GenBank/DDBJ whole genome shotgun (WGS) entry which is preliminary data.</text>
</comment>
<dbReference type="Proteomes" id="UP001168524">
    <property type="component" value="Unassembled WGS sequence"/>
</dbReference>
<gene>
    <name evidence="2" type="ORF">QTA56_16660</name>
</gene>
<keyword evidence="3" id="KW-1185">Reference proteome</keyword>